<dbReference type="SUPFAM" id="SSF57850">
    <property type="entry name" value="RING/U-box"/>
    <property type="match status" value="1"/>
</dbReference>
<accession>A0ABP1N6Y2</accession>
<dbReference type="InterPro" id="IPR043145">
    <property type="entry name" value="Znf_ZZ_sf"/>
</dbReference>
<evidence type="ECO:0000259" key="6">
    <source>
        <dbReference type="PROSITE" id="PS50135"/>
    </source>
</evidence>
<evidence type="ECO:0000256" key="1">
    <source>
        <dbReference type="ARBA" id="ARBA00022723"/>
    </source>
</evidence>
<feature type="compositionally biased region" description="Low complexity" evidence="5">
    <location>
        <begin position="288"/>
        <end position="302"/>
    </location>
</feature>
<keyword evidence="3" id="KW-0862">Zinc</keyword>
<dbReference type="Gene3D" id="3.30.60.90">
    <property type="match status" value="1"/>
</dbReference>
<evidence type="ECO:0000313" key="8">
    <source>
        <dbReference type="Proteomes" id="UP001642520"/>
    </source>
</evidence>
<dbReference type="InterPro" id="IPR000433">
    <property type="entry name" value="Znf_ZZ"/>
</dbReference>
<organism evidence="7 8">
    <name type="scientific">Xylocopa violacea</name>
    <name type="common">Violet carpenter bee</name>
    <name type="synonym">Apis violacea</name>
    <dbReference type="NCBI Taxonomy" id="135666"/>
    <lineage>
        <taxon>Eukaryota</taxon>
        <taxon>Metazoa</taxon>
        <taxon>Ecdysozoa</taxon>
        <taxon>Arthropoda</taxon>
        <taxon>Hexapoda</taxon>
        <taxon>Insecta</taxon>
        <taxon>Pterygota</taxon>
        <taxon>Neoptera</taxon>
        <taxon>Endopterygota</taxon>
        <taxon>Hymenoptera</taxon>
        <taxon>Apocrita</taxon>
        <taxon>Aculeata</taxon>
        <taxon>Apoidea</taxon>
        <taxon>Anthophila</taxon>
        <taxon>Apidae</taxon>
        <taxon>Xylocopa</taxon>
        <taxon>Xylocopa</taxon>
    </lineage>
</organism>
<evidence type="ECO:0000313" key="7">
    <source>
        <dbReference type="EMBL" id="CAL7936746.1"/>
    </source>
</evidence>
<dbReference type="PANTHER" id="PTHR15090">
    <property type="entry name" value="SEQUESTOSOME 1-RELATED"/>
    <property type="match status" value="1"/>
</dbReference>
<dbReference type="Pfam" id="PF00569">
    <property type="entry name" value="ZZ"/>
    <property type="match status" value="1"/>
</dbReference>
<keyword evidence="8" id="KW-1185">Reference proteome</keyword>
<sequence length="406" mass="46083">MEVESTYFKIYLRDSNHGESEIRRFKVNKFGEKKYCFADFCKDVKELFPKLQNKDFTVYCKDDGDDITISSDQEFKIAMQLMFTNIKVFYVKVLSQEQERQKPTKEDVVHIRITCDGCNAHNITGFRYKCIECEDYDLCSKCEAKGEHPYHHMIRMPQPFMGHRNKSFFHHLRKGLKKNNPYASRKHGSCEYAFQGLSPWIESSVPFLNDFITTLLFEKDSHEEPNSTEVKLNLKTHKADKKNEPVDIDMHVDENASRKFPGEGRKLLDDAIGNVRSDAVTSSRRESFAASTSSQESSSAKVAATDEWTILDKNDSAEVNQASPISTNTPSSAAPSAPKETSATQTIYPELPKEKITYHPDPIINEAVETMIGMGFSNQGGLLTYVVAAEKGDIDKVLEILQSAHK</sequence>
<dbReference type="Proteomes" id="UP001642520">
    <property type="component" value="Unassembled WGS sequence"/>
</dbReference>
<dbReference type="Gene3D" id="1.10.8.10">
    <property type="entry name" value="DNA helicase RuvA subunit, C-terminal domain"/>
    <property type="match status" value="1"/>
</dbReference>
<dbReference type="SMART" id="SM00291">
    <property type="entry name" value="ZnF_ZZ"/>
    <property type="match status" value="1"/>
</dbReference>
<evidence type="ECO:0000256" key="3">
    <source>
        <dbReference type="ARBA" id="ARBA00022833"/>
    </source>
</evidence>
<evidence type="ECO:0000256" key="4">
    <source>
        <dbReference type="PROSITE-ProRule" id="PRU00228"/>
    </source>
</evidence>
<name>A0ABP1N6Y2_XYLVO</name>
<feature type="domain" description="ZZ-type" evidence="6">
    <location>
        <begin position="110"/>
        <end position="161"/>
    </location>
</feature>
<reference evidence="7 8" key="1">
    <citation type="submission" date="2024-08" db="EMBL/GenBank/DDBJ databases">
        <authorList>
            <person name="Will J Nash"/>
            <person name="Angela Man"/>
            <person name="Seanna McTaggart"/>
            <person name="Kendall Baker"/>
            <person name="Tom Barker"/>
            <person name="Leah Catchpole"/>
            <person name="Alex Durrant"/>
            <person name="Karim Gharbi"/>
            <person name="Naomi Irish"/>
            <person name="Gemy Kaithakottil"/>
            <person name="Debby Ku"/>
            <person name="Aaliyah Providence"/>
            <person name="Felix Shaw"/>
            <person name="David Swarbreck"/>
            <person name="Chris Watkins"/>
            <person name="Ann M. McCartney"/>
            <person name="Giulio Formenti"/>
            <person name="Alice Mouton"/>
            <person name="Noel Vella"/>
            <person name="Bjorn M von Reumont"/>
            <person name="Adriana Vella"/>
            <person name="Wilfried Haerty"/>
        </authorList>
    </citation>
    <scope>NUCLEOTIDE SEQUENCE [LARGE SCALE GENOMIC DNA]</scope>
</reference>
<dbReference type="PROSITE" id="PS01357">
    <property type="entry name" value="ZF_ZZ_1"/>
    <property type="match status" value="1"/>
</dbReference>
<dbReference type="EMBL" id="CAXAJV020001287">
    <property type="protein sequence ID" value="CAL7936746.1"/>
    <property type="molecule type" value="Genomic_DNA"/>
</dbReference>
<dbReference type="PANTHER" id="PTHR15090:SF0">
    <property type="entry name" value="SEQUESTOSOME-1"/>
    <property type="match status" value="1"/>
</dbReference>
<feature type="region of interest" description="Disordered" evidence="5">
    <location>
        <begin position="278"/>
        <end position="302"/>
    </location>
</feature>
<proteinExistence type="predicted"/>
<dbReference type="Gene3D" id="3.10.20.90">
    <property type="entry name" value="Phosphatidylinositol 3-kinase Catalytic Subunit, Chain A, domain 1"/>
    <property type="match status" value="1"/>
</dbReference>
<keyword evidence="1" id="KW-0479">Metal-binding</keyword>
<feature type="region of interest" description="Disordered" evidence="5">
    <location>
        <begin position="315"/>
        <end position="346"/>
    </location>
</feature>
<dbReference type="SUPFAM" id="SSF54277">
    <property type="entry name" value="CAD &amp; PB1 domains"/>
    <property type="match status" value="1"/>
</dbReference>
<keyword evidence="2 4" id="KW-0863">Zinc-finger</keyword>
<evidence type="ECO:0000256" key="2">
    <source>
        <dbReference type="ARBA" id="ARBA00022771"/>
    </source>
</evidence>
<dbReference type="InterPro" id="IPR009060">
    <property type="entry name" value="UBA-like_sf"/>
</dbReference>
<dbReference type="CDD" id="cd02340">
    <property type="entry name" value="ZZ_NBR1_like"/>
    <property type="match status" value="1"/>
</dbReference>
<gene>
    <name evidence="7" type="ORF">XYLVIOL_LOCUS2359</name>
</gene>
<comment type="caution">
    <text evidence="7">The sequence shown here is derived from an EMBL/GenBank/DDBJ whole genome shotgun (WGS) entry which is preliminary data.</text>
</comment>
<feature type="compositionally biased region" description="Low complexity" evidence="5">
    <location>
        <begin position="322"/>
        <end position="344"/>
    </location>
</feature>
<protein>
    <recommendedName>
        <fullName evidence="6">ZZ-type domain-containing protein</fullName>
    </recommendedName>
</protein>
<dbReference type="SUPFAM" id="SSF46934">
    <property type="entry name" value="UBA-like"/>
    <property type="match status" value="1"/>
</dbReference>
<evidence type="ECO:0000256" key="5">
    <source>
        <dbReference type="SAM" id="MobiDB-lite"/>
    </source>
</evidence>
<dbReference type="PROSITE" id="PS50135">
    <property type="entry name" value="ZF_ZZ_2"/>
    <property type="match status" value="1"/>
</dbReference>
<dbReference type="InterPro" id="IPR052260">
    <property type="entry name" value="Autophagy_Rcpt_SigReg"/>
</dbReference>